<evidence type="ECO:0000313" key="2">
    <source>
        <dbReference type="EMBL" id="VAW51647.1"/>
    </source>
</evidence>
<sequence>MKTINFPYIALALSLFLLMVVNRGSQIGSDGETALPLLTLLIANECAFFLSAIGSFVGVKNLKEINFKFSLKPLYAITTLLCILLTIQFTLLGIKLWPL</sequence>
<proteinExistence type="predicted"/>
<keyword evidence="1" id="KW-0472">Membrane</keyword>
<feature type="transmembrane region" description="Helical" evidence="1">
    <location>
        <begin position="33"/>
        <end position="53"/>
    </location>
</feature>
<keyword evidence="1" id="KW-0812">Transmembrane</keyword>
<feature type="transmembrane region" description="Helical" evidence="1">
    <location>
        <begin position="74"/>
        <end position="97"/>
    </location>
</feature>
<gene>
    <name evidence="2" type="ORF">MNBD_GAMMA06-360</name>
</gene>
<evidence type="ECO:0000256" key="1">
    <source>
        <dbReference type="SAM" id="Phobius"/>
    </source>
</evidence>
<organism evidence="2">
    <name type="scientific">hydrothermal vent metagenome</name>
    <dbReference type="NCBI Taxonomy" id="652676"/>
    <lineage>
        <taxon>unclassified sequences</taxon>
        <taxon>metagenomes</taxon>
        <taxon>ecological metagenomes</taxon>
    </lineage>
</organism>
<protein>
    <submittedName>
        <fullName evidence="2">Uncharacterized protein</fullName>
    </submittedName>
</protein>
<keyword evidence="1" id="KW-1133">Transmembrane helix</keyword>
<dbReference type="EMBL" id="UOFD01000033">
    <property type="protein sequence ID" value="VAW51647.1"/>
    <property type="molecule type" value="Genomic_DNA"/>
</dbReference>
<name>A0A3B0WM33_9ZZZZ</name>
<reference evidence="2" key="1">
    <citation type="submission" date="2018-06" db="EMBL/GenBank/DDBJ databases">
        <authorList>
            <person name="Zhirakovskaya E."/>
        </authorList>
    </citation>
    <scope>NUCLEOTIDE SEQUENCE</scope>
</reference>
<dbReference type="AlphaFoldDB" id="A0A3B0WM33"/>
<accession>A0A3B0WM33</accession>